<keyword evidence="3" id="KW-1185">Reference proteome</keyword>
<name>A0A392RYE1_9FABA</name>
<reference evidence="2 3" key="1">
    <citation type="journal article" date="2018" name="Front. Plant Sci.">
        <title>Red Clover (Trifolium pratense) and Zigzag Clover (T. medium) - A Picture of Genomic Similarities and Differences.</title>
        <authorList>
            <person name="Dluhosova J."/>
            <person name="Istvanek J."/>
            <person name="Nedelnik J."/>
            <person name="Repkova J."/>
        </authorList>
    </citation>
    <scope>NUCLEOTIDE SEQUENCE [LARGE SCALE GENOMIC DNA]</scope>
    <source>
        <strain evidence="3">cv. 10/8</strain>
        <tissue evidence="2">Leaf</tissue>
    </source>
</reference>
<sequence length="25" mass="2529">MAVATRNLPSEYASAKPSVGSFSSA</sequence>
<evidence type="ECO:0000313" key="2">
    <source>
        <dbReference type="EMBL" id="MCI41651.1"/>
    </source>
</evidence>
<protein>
    <submittedName>
        <fullName evidence="2">Uncharacterized protein</fullName>
    </submittedName>
</protein>
<dbReference type="Proteomes" id="UP000265520">
    <property type="component" value="Unassembled WGS sequence"/>
</dbReference>
<feature type="region of interest" description="Disordered" evidence="1">
    <location>
        <begin position="1"/>
        <end position="25"/>
    </location>
</feature>
<dbReference type="EMBL" id="LXQA010294644">
    <property type="protein sequence ID" value="MCI41651.1"/>
    <property type="molecule type" value="Genomic_DNA"/>
</dbReference>
<accession>A0A392RYE1</accession>
<comment type="caution">
    <text evidence="2">The sequence shown here is derived from an EMBL/GenBank/DDBJ whole genome shotgun (WGS) entry which is preliminary data.</text>
</comment>
<proteinExistence type="predicted"/>
<dbReference type="AlphaFoldDB" id="A0A392RYE1"/>
<evidence type="ECO:0000313" key="3">
    <source>
        <dbReference type="Proteomes" id="UP000265520"/>
    </source>
</evidence>
<organism evidence="2 3">
    <name type="scientific">Trifolium medium</name>
    <dbReference type="NCBI Taxonomy" id="97028"/>
    <lineage>
        <taxon>Eukaryota</taxon>
        <taxon>Viridiplantae</taxon>
        <taxon>Streptophyta</taxon>
        <taxon>Embryophyta</taxon>
        <taxon>Tracheophyta</taxon>
        <taxon>Spermatophyta</taxon>
        <taxon>Magnoliopsida</taxon>
        <taxon>eudicotyledons</taxon>
        <taxon>Gunneridae</taxon>
        <taxon>Pentapetalae</taxon>
        <taxon>rosids</taxon>
        <taxon>fabids</taxon>
        <taxon>Fabales</taxon>
        <taxon>Fabaceae</taxon>
        <taxon>Papilionoideae</taxon>
        <taxon>50 kb inversion clade</taxon>
        <taxon>NPAAA clade</taxon>
        <taxon>Hologalegina</taxon>
        <taxon>IRL clade</taxon>
        <taxon>Trifolieae</taxon>
        <taxon>Trifolium</taxon>
    </lineage>
</organism>
<feature type="non-terminal residue" evidence="2">
    <location>
        <position position="25"/>
    </location>
</feature>
<evidence type="ECO:0000256" key="1">
    <source>
        <dbReference type="SAM" id="MobiDB-lite"/>
    </source>
</evidence>